<keyword evidence="2 5" id="KW-0378">Hydrolase</keyword>
<dbReference type="InterPro" id="IPR017853">
    <property type="entry name" value="GH"/>
</dbReference>
<dbReference type="GO" id="GO:0005975">
    <property type="term" value="P:carbohydrate metabolic process"/>
    <property type="evidence" value="ECO:0007669"/>
    <property type="project" value="InterPro"/>
</dbReference>
<evidence type="ECO:0000259" key="4">
    <source>
        <dbReference type="Pfam" id="PF00703"/>
    </source>
</evidence>
<sequence length="910" mass="97991">MSTVEGWECRLVGTDDWRPVPVPGSWEQTGIPLDHPGPVDYRATFDVPVGGARLRLRFGAVSYACEVLVNGRVAGQHVGMWDAFEVDITGLVTPGQPAEVLVRAEKPASLTGGPDAPPVPGRYPARETLAGFLPYVWGHSHGGVWRPVELLVTGECALGDVDVSGTADGRLSVAATLLGPGELTVSVRDPSGVVVARSVGNGTLTIPDPRPWSPHDPALYAVTVHTSGGDSKTVYTGLRTLEADGSLLRLNGEPLYPRMILSWGWYPDQLHPDPGPERVRADLIELRRLGFNGVKLCLWFPPDYYFAIADELGMLLWVELPMWLPHPTPHFRTQLFAEASRLVRAAANHPSVILLTLGCELSSAVGADVLGPLYDLVKRLAPGTLVRDNSGSGEAYGGLLDEFADFDDHHFYCEPAYFRGTLDHFAPRWRAARPWLFGEFCDLDTFRDLRRLDSPWWTSADPAVNPQGARWQYDVPDQEKTLRGNGFWDRGAELERISARQAVLHRKVTLEAVRVRADTSGYVITGERDTPISTAGLFDDSGALKVDAASFAQFNADLVVGLDWDRRRAWTAGGDRPAPWDTWCHPAGALVRPHLVLAHHGRTGGRAEVRWRVDLADGGEAESAAVEPGAVEPGLVKPGADASGLVEPGLVEAGPVEPGPDASGLVASGSLAADIAAGAVAGLGIAAFTVPAVDRPRRAVLRVEVDCAGQRTSNSWSFWFLPDRGWPGPVAVVDPAGRLTDLAALGAQVVPVETPGAVLLATAWTEPVRQHLRAGGNAVLLVDAACVDPPLPVAAMPFWREAVKVIEPHEAWGDFPHDGWTDLQFAGMAPDLALDVTALPIGGRPLLRRVDTRTSQVHDYAVEVPWSAGRLIVSTLRFDGSGGDQPLGLRRNTSAAYLLGQWVRALGKES</sequence>
<evidence type="ECO:0000256" key="2">
    <source>
        <dbReference type="ARBA" id="ARBA00022801"/>
    </source>
</evidence>
<comment type="caution">
    <text evidence="5">The sequence shown here is derived from an EMBL/GenBank/DDBJ whole genome shotgun (WGS) entry which is preliminary data.</text>
</comment>
<dbReference type="InterPro" id="IPR051913">
    <property type="entry name" value="GH2_Domain-Containing"/>
</dbReference>
<feature type="domain" description="Glycoside hydrolase family 2 immunoglobulin-like beta-sandwich" evidence="4">
    <location>
        <begin position="163"/>
        <end position="239"/>
    </location>
</feature>
<dbReference type="Gene3D" id="2.60.120.260">
    <property type="entry name" value="Galactose-binding domain-like"/>
    <property type="match status" value="1"/>
</dbReference>
<dbReference type="PANTHER" id="PTHR42732:SF2">
    <property type="entry name" value="BETA-MANNOSIDASE"/>
    <property type="match status" value="1"/>
</dbReference>
<dbReference type="SUPFAM" id="SSF49303">
    <property type="entry name" value="beta-Galactosidase/glucuronidase domain"/>
    <property type="match status" value="1"/>
</dbReference>
<dbReference type="OrthoDB" id="9762066at2"/>
<dbReference type="Gene3D" id="2.60.40.10">
    <property type="entry name" value="Immunoglobulins"/>
    <property type="match status" value="1"/>
</dbReference>
<keyword evidence="3" id="KW-0326">Glycosidase</keyword>
<evidence type="ECO:0000256" key="1">
    <source>
        <dbReference type="ARBA" id="ARBA00007401"/>
    </source>
</evidence>
<dbReference type="Pfam" id="PF00703">
    <property type="entry name" value="Glyco_hydro_2"/>
    <property type="match status" value="1"/>
</dbReference>
<comment type="similarity">
    <text evidence="1">Belongs to the glycosyl hydrolase 2 family.</text>
</comment>
<keyword evidence="6" id="KW-1185">Reference proteome</keyword>
<dbReference type="EMBL" id="QUMQ01000001">
    <property type="protein sequence ID" value="REG00064.1"/>
    <property type="molecule type" value="Genomic_DNA"/>
</dbReference>
<dbReference type="InterPro" id="IPR036156">
    <property type="entry name" value="Beta-gal/glucu_dom_sf"/>
</dbReference>
<protein>
    <submittedName>
        <fullName evidence="5">Glycosyl hydrolase family 2</fullName>
    </submittedName>
</protein>
<dbReference type="SUPFAM" id="SSF49785">
    <property type="entry name" value="Galactose-binding domain-like"/>
    <property type="match status" value="1"/>
</dbReference>
<accession>A0A3D9ZVJ1</accession>
<dbReference type="Proteomes" id="UP000256913">
    <property type="component" value="Unassembled WGS sequence"/>
</dbReference>
<dbReference type="GO" id="GO:0004553">
    <property type="term" value="F:hydrolase activity, hydrolyzing O-glycosyl compounds"/>
    <property type="evidence" value="ECO:0007669"/>
    <property type="project" value="InterPro"/>
</dbReference>
<dbReference type="RefSeq" id="WP_116071323.1">
    <property type="nucleotide sequence ID" value="NZ_BONB01000003.1"/>
</dbReference>
<dbReference type="AlphaFoldDB" id="A0A3D9ZVJ1"/>
<evidence type="ECO:0000256" key="3">
    <source>
        <dbReference type="ARBA" id="ARBA00023295"/>
    </source>
</evidence>
<organism evidence="5 6">
    <name type="scientific">Asanoa ferruginea</name>
    <dbReference type="NCBI Taxonomy" id="53367"/>
    <lineage>
        <taxon>Bacteria</taxon>
        <taxon>Bacillati</taxon>
        <taxon>Actinomycetota</taxon>
        <taxon>Actinomycetes</taxon>
        <taxon>Micromonosporales</taxon>
        <taxon>Micromonosporaceae</taxon>
        <taxon>Asanoa</taxon>
    </lineage>
</organism>
<reference evidence="5 6" key="1">
    <citation type="submission" date="2018-08" db="EMBL/GenBank/DDBJ databases">
        <title>Sequencing the genomes of 1000 actinobacteria strains.</title>
        <authorList>
            <person name="Klenk H.-P."/>
        </authorList>
    </citation>
    <scope>NUCLEOTIDE SEQUENCE [LARGE SCALE GENOMIC DNA]</scope>
    <source>
        <strain evidence="5 6">DSM 44099</strain>
    </source>
</reference>
<gene>
    <name evidence="5" type="ORF">DFJ67_6110</name>
</gene>
<dbReference type="SUPFAM" id="SSF51445">
    <property type="entry name" value="(Trans)glycosidases"/>
    <property type="match status" value="1"/>
</dbReference>
<dbReference type="InterPro" id="IPR013783">
    <property type="entry name" value="Ig-like_fold"/>
</dbReference>
<evidence type="ECO:0000313" key="5">
    <source>
        <dbReference type="EMBL" id="REG00064.1"/>
    </source>
</evidence>
<proteinExistence type="inferred from homology"/>
<evidence type="ECO:0000313" key="6">
    <source>
        <dbReference type="Proteomes" id="UP000256913"/>
    </source>
</evidence>
<dbReference type="InterPro" id="IPR006102">
    <property type="entry name" value="Ig-like_GH2"/>
</dbReference>
<name>A0A3D9ZVJ1_9ACTN</name>
<dbReference type="InterPro" id="IPR008979">
    <property type="entry name" value="Galactose-bd-like_sf"/>
</dbReference>
<dbReference type="PANTHER" id="PTHR42732">
    <property type="entry name" value="BETA-GALACTOSIDASE"/>
    <property type="match status" value="1"/>
</dbReference>
<dbReference type="Gene3D" id="3.20.20.80">
    <property type="entry name" value="Glycosidases"/>
    <property type="match status" value="1"/>
</dbReference>